<comment type="caution">
    <text evidence="1">The sequence shown here is derived from an EMBL/GenBank/DDBJ whole genome shotgun (WGS) entry which is preliminary data.</text>
</comment>
<protein>
    <submittedName>
        <fullName evidence="1">Uncharacterized protein</fullName>
    </submittedName>
</protein>
<evidence type="ECO:0000313" key="2">
    <source>
        <dbReference type="Proteomes" id="UP000663823"/>
    </source>
</evidence>
<dbReference type="InterPro" id="IPR018247">
    <property type="entry name" value="EF_Hand_1_Ca_BS"/>
</dbReference>
<name>A0A818XQN4_9BILA</name>
<dbReference type="Proteomes" id="UP000663823">
    <property type="component" value="Unassembled WGS sequence"/>
</dbReference>
<organism evidence="1 2">
    <name type="scientific">Rotaria sordida</name>
    <dbReference type="NCBI Taxonomy" id="392033"/>
    <lineage>
        <taxon>Eukaryota</taxon>
        <taxon>Metazoa</taxon>
        <taxon>Spiralia</taxon>
        <taxon>Gnathifera</taxon>
        <taxon>Rotifera</taxon>
        <taxon>Eurotatoria</taxon>
        <taxon>Bdelloidea</taxon>
        <taxon>Philodinida</taxon>
        <taxon>Philodinidae</taxon>
        <taxon>Rotaria</taxon>
    </lineage>
</organism>
<dbReference type="EMBL" id="CAJOAX010001742">
    <property type="protein sequence ID" value="CAF3741947.1"/>
    <property type="molecule type" value="Genomic_DNA"/>
</dbReference>
<reference evidence="1" key="1">
    <citation type="submission" date="2021-02" db="EMBL/GenBank/DDBJ databases">
        <authorList>
            <person name="Nowell W R."/>
        </authorList>
    </citation>
    <scope>NUCLEOTIDE SEQUENCE</scope>
</reference>
<accession>A0A818XQN4</accession>
<dbReference type="PROSITE" id="PS00018">
    <property type="entry name" value="EF_HAND_1"/>
    <property type="match status" value="1"/>
</dbReference>
<sequence>MSNRNGPQPSRLVDFDENNRITKKEFIRCHKNDRSLYELLVVSCVPKPNCSDDDLSGQEKCKILITADTQDETFNIKTYFPVHRWVHVDEYHKMTKIGLILNQPPGYAQ</sequence>
<dbReference type="AlphaFoldDB" id="A0A818XQN4"/>
<proteinExistence type="predicted"/>
<gene>
    <name evidence="1" type="ORF">OTI717_LOCUS15071</name>
</gene>
<evidence type="ECO:0000313" key="1">
    <source>
        <dbReference type="EMBL" id="CAF3741947.1"/>
    </source>
</evidence>